<evidence type="ECO:0000256" key="5">
    <source>
        <dbReference type="ARBA" id="ARBA00005072"/>
    </source>
</evidence>
<dbReference type="PANTHER" id="PTHR42743">
    <property type="entry name" value="AMINO-ACID AMINOTRANSFERASE"/>
    <property type="match status" value="1"/>
</dbReference>
<dbReference type="PROSITE" id="PS00770">
    <property type="entry name" value="AA_TRANSFER_CLASS_4"/>
    <property type="match status" value="1"/>
</dbReference>
<protein>
    <recommendedName>
        <fullName evidence="8 19">Branched-chain-amino-acid aminotransferase</fullName>
        <shortName evidence="19">BCAT</shortName>
        <ecNumber evidence="7 19">2.6.1.42</ecNumber>
    </recommendedName>
</protein>
<evidence type="ECO:0000256" key="16">
    <source>
        <dbReference type="ARBA" id="ARBA00049229"/>
    </source>
</evidence>
<evidence type="ECO:0000313" key="20">
    <source>
        <dbReference type="EMBL" id="RLV58508.1"/>
    </source>
</evidence>
<comment type="catalytic activity">
    <reaction evidence="15 19">
        <text>L-isoleucine + 2-oxoglutarate = (S)-3-methyl-2-oxopentanoate + L-glutamate</text>
        <dbReference type="Rhea" id="RHEA:24801"/>
        <dbReference type="ChEBI" id="CHEBI:16810"/>
        <dbReference type="ChEBI" id="CHEBI:29985"/>
        <dbReference type="ChEBI" id="CHEBI:35146"/>
        <dbReference type="ChEBI" id="CHEBI:58045"/>
        <dbReference type="EC" id="2.6.1.42"/>
    </reaction>
</comment>
<evidence type="ECO:0000256" key="17">
    <source>
        <dbReference type="RuleBase" id="RU004106"/>
    </source>
</evidence>
<evidence type="ECO:0000256" key="4">
    <source>
        <dbReference type="ARBA" id="ARBA00004931"/>
    </source>
</evidence>
<keyword evidence="9 19" id="KW-0032">Aminotransferase</keyword>
<comment type="pathway">
    <text evidence="4 19">Amino-acid biosynthesis; L-valine biosynthesis; L-valine from pyruvate: step 4/4.</text>
</comment>
<dbReference type="GO" id="GO:0009097">
    <property type="term" value="P:isoleucine biosynthetic process"/>
    <property type="evidence" value="ECO:0007669"/>
    <property type="project" value="UniProtKB-UniPathway"/>
</dbReference>
<dbReference type="GO" id="GO:0009098">
    <property type="term" value="P:L-leucine biosynthetic process"/>
    <property type="evidence" value="ECO:0007669"/>
    <property type="project" value="UniProtKB-UniPathway"/>
</dbReference>
<dbReference type="InterPro" id="IPR050571">
    <property type="entry name" value="Class-IV_PLP-Dep_Aminotrnsfr"/>
</dbReference>
<dbReference type="RefSeq" id="WP_121840181.1">
    <property type="nucleotide sequence ID" value="NZ_ML014817.1"/>
</dbReference>
<evidence type="ECO:0000256" key="18">
    <source>
        <dbReference type="RuleBase" id="RU004516"/>
    </source>
</evidence>
<comment type="pathway">
    <text evidence="5 19">Amino-acid biosynthesis; L-leucine biosynthesis; L-leucine from 3-methyl-2-oxobutanoate: step 4/4.</text>
</comment>
<proteinExistence type="inferred from homology"/>
<keyword evidence="12 18" id="KW-0663">Pyridoxal phosphate</keyword>
<dbReference type="PANTHER" id="PTHR42743:SF11">
    <property type="entry name" value="AMINODEOXYCHORISMATE LYASE"/>
    <property type="match status" value="1"/>
</dbReference>
<keyword evidence="11 19" id="KW-0808">Transferase</keyword>
<keyword evidence="13 19" id="KW-0100">Branched-chain amino acid biosynthesis</keyword>
<dbReference type="FunFam" id="3.20.10.10:FF:000001">
    <property type="entry name" value="Branched-chain-amino-acid aminotransferase"/>
    <property type="match status" value="1"/>
</dbReference>
<comment type="catalytic activity">
    <reaction evidence="14 19">
        <text>L-valine + 2-oxoglutarate = 3-methyl-2-oxobutanoate + L-glutamate</text>
        <dbReference type="Rhea" id="RHEA:24813"/>
        <dbReference type="ChEBI" id="CHEBI:11851"/>
        <dbReference type="ChEBI" id="CHEBI:16810"/>
        <dbReference type="ChEBI" id="CHEBI:29985"/>
        <dbReference type="ChEBI" id="CHEBI:57762"/>
        <dbReference type="EC" id="2.6.1.42"/>
    </reaction>
</comment>
<dbReference type="Pfam" id="PF01063">
    <property type="entry name" value="Aminotran_4"/>
    <property type="match status" value="1"/>
</dbReference>
<dbReference type="InterPro" id="IPR001544">
    <property type="entry name" value="Aminotrans_IV"/>
</dbReference>
<evidence type="ECO:0000256" key="9">
    <source>
        <dbReference type="ARBA" id="ARBA00022576"/>
    </source>
</evidence>
<dbReference type="EMBL" id="QZEI01000068">
    <property type="protein sequence ID" value="RLV58508.1"/>
    <property type="molecule type" value="Genomic_DNA"/>
</dbReference>
<dbReference type="UniPathway" id="UPA00048">
    <property type="reaction ID" value="UER00073"/>
</dbReference>
<evidence type="ECO:0000256" key="13">
    <source>
        <dbReference type="ARBA" id="ARBA00023304"/>
    </source>
</evidence>
<accession>A0A3L8PVQ9</accession>
<keyword evidence="10 19" id="KW-0028">Amino-acid biosynthesis</keyword>
<evidence type="ECO:0000256" key="15">
    <source>
        <dbReference type="ARBA" id="ARBA00048798"/>
    </source>
</evidence>
<comment type="pathway">
    <text evidence="3 19">Amino-acid biosynthesis; L-isoleucine biosynthesis; L-isoleucine from 2-oxobutanoate: step 4/4.</text>
</comment>
<dbReference type="Gene3D" id="3.30.470.10">
    <property type="match status" value="1"/>
</dbReference>
<dbReference type="NCBIfam" id="NF005146">
    <property type="entry name" value="PRK06606.1"/>
    <property type="match status" value="1"/>
</dbReference>
<gene>
    <name evidence="19" type="primary">ilvE</name>
    <name evidence="20" type="ORF">D5018_16975</name>
</gene>
<dbReference type="OrthoDB" id="21319at2"/>
<name>A0A3L8PVQ9_9GAMM</name>
<evidence type="ECO:0000256" key="8">
    <source>
        <dbReference type="ARBA" id="ARBA00018179"/>
    </source>
</evidence>
<sequence>MIPPSADLIWFNGELVPWHQAQVHVMSHALHYGSSVFEGVRAYKTHKGVCIFKLKEHVSRLFDSAKIYQLEIPYTQAQIVQACIDSVAKNGFESAYIRPLAFIGEIGMGMRTPETSKAEVMVAAFKWEKYLGEDAKSQGVDVCVSSWNRVAPNTLPASAKAGGNYLSSQLITLEAKRNGYDEGIGLDVNGMVSEGALQNLFIVKNNVIYTPQTSSSILVGLTRDTVITLAKNLDCEVKEQPISRESLYLADEFFMTGTASEIVPVRSVDGVLVGDGNRGPITAAMQQAFFGIFEGTTPHIDEWLTPVA</sequence>
<dbReference type="GO" id="GO:0006532">
    <property type="term" value="P:aspartate biosynthetic process"/>
    <property type="evidence" value="ECO:0007669"/>
    <property type="project" value="TreeGrafter"/>
</dbReference>
<dbReference type="GO" id="GO:0052656">
    <property type="term" value="F:L-isoleucine-2-oxoglutarate transaminase activity"/>
    <property type="evidence" value="ECO:0007669"/>
    <property type="project" value="RHEA"/>
</dbReference>
<dbReference type="GO" id="GO:0005829">
    <property type="term" value="C:cytosol"/>
    <property type="evidence" value="ECO:0007669"/>
    <property type="project" value="TreeGrafter"/>
</dbReference>
<dbReference type="InterPro" id="IPR043132">
    <property type="entry name" value="BCAT-like_C"/>
</dbReference>
<dbReference type="InterPro" id="IPR018300">
    <property type="entry name" value="Aminotrans_IV_CS"/>
</dbReference>
<comment type="function">
    <text evidence="2 19">Acts on leucine, isoleucine and valine.</text>
</comment>
<keyword evidence="21" id="KW-1185">Reference proteome</keyword>
<evidence type="ECO:0000256" key="10">
    <source>
        <dbReference type="ARBA" id="ARBA00022605"/>
    </source>
</evidence>
<evidence type="ECO:0000256" key="19">
    <source>
        <dbReference type="RuleBase" id="RU364094"/>
    </source>
</evidence>
<dbReference type="InterPro" id="IPR043131">
    <property type="entry name" value="BCAT-like_N"/>
</dbReference>
<evidence type="ECO:0000256" key="6">
    <source>
        <dbReference type="ARBA" id="ARBA00009320"/>
    </source>
</evidence>
<dbReference type="InterPro" id="IPR036038">
    <property type="entry name" value="Aminotransferase-like"/>
</dbReference>
<organism evidence="20 21">
    <name type="scientific">Parashewanella curva</name>
    <dbReference type="NCBI Taxonomy" id="2338552"/>
    <lineage>
        <taxon>Bacteria</taxon>
        <taxon>Pseudomonadati</taxon>
        <taxon>Pseudomonadota</taxon>
        <taxon>Gammaproteobacteria</taxon>
        <taxon>Alteromonadales</taxon>
        <taxon>Shewanellaceae</taxon>
        <taxon>Parashewanella</taxon>
    </lineage>
</organism>
<evidence type="ECO:0000313" key="21">
    <source>
        <dbReference type="Proteomes" id="UP000281474"/>
    </source>
</evidence>
<evidence type="ECO:0000256" key="2">
    <source>
        <dbReference type="ARBA" id="ARBA00003109"/>
    </source>
</evidence>
<comment type="similarity">
    <text evidence="6 17">Belongs to the class-IV pyridoxal-phosphate-dependent aminotransferase family.</text>
</comment>
<evidence type="ECO:0000256" key="12">
    <source>
        <dbReference type="ARBA" id="ARBA00022898"/>
    </source>
</evidence>
<dbReference type="EC" id="2.6.1.42" evidence="7 19"/>
<dbReference type="GO" id="GO:0052654">
    <property type="term" value="F:L-leucine-2-oxoglutarate transaminase activity"/>
    <property type="evidence" value="ECO:0007669"/>
    <property type="project" value="RHEA"/>
</dbReference>
<evidence type="ECO:0000256" key="14">
    <source>
        <dbReference type="ARBA" id="ARBA00048212"/>
    </source>
</evidence>
<dbReference type="NCBIfam" id="TIGR01122">
    <property type="entry name" value="ilvE_I"/>
    <property type="match status" value="1"/>
</dbReference>
<dbReference type="Proteomes" id="UP000281474">
    <property type="component" value="Unassembled WGS sequence"/>
</dbReference>
<comment type="catalytic activity">
    <reaction evidence="16 19">
        <text>L-leucine + 2-oxoglutarate = 4-methyl-2-oxopentanoate + L-glutamate</text>
        <dbReference type="Rhea" id="RHEA:18321"/>
        <dbReference type="ChEBI" id="CHEBI:16810"/>
        <dbReference type="ChEBI" id="CHEBI:17865"/>
        <dbReference type="ChEBI" id="CHEBI:29985"/>
        <dbReference type="ChEBI" id="CHEBI:57427"/>
        <dbReference type="EC" id="2.6.1.42"/>
    </reaction>
</comment>
<dbReference type="InterPro" id="IPR005785">
    <property type="entry name" value="B_amino_transI"/>
</dbReference>
<dbReference type="SUPFAM" id="SSF56752">
    <property type="entry name" value="D-aminoacid aminotransferase-like PLP-dependent enzymes"/>
    <property type="match status" value="1"/>
</dbReference>
<reference evidence="20 21" key="1">
    <citation type="submission" date="2018-09" db="EMBL/GenBank/DDBJ databases">
        <title>Phylogeny of the Shewanellaceae, and recommendation for two new genera, Pseudoshewanella and Parashewanella.</title>
        <authorList>
            <person name="Wang G."/>
        </authorList>
    </citation>
    <scope>NUCLEOTIDE SEQUENCE [LARGE SCALE GENOMIC DNA]</scope>
    <source>
        <strain evidence="20 21">C51</strain>
    </source>
</reference>
<evidence type="ECO:0000256" key="7">
    <source>
        <dbReference type="ARBA" id="ARBA00013053"/>
    </source>
</evidence>
<dbReference type="InterPro" id="IPR033939">
    <property type="entry name" value="BCAT_family"/>
</dbReference>
<dbReference type="AlphaFoldDB" id="A0A3L8PVQ9"/>
<dbReference type="CDD" id="cd01557">
    <property type="entry name" value="BCAT_beta_family"/>
    <property type="match status" value="1"/>
</dbReference>
<comment type="caution">
    <text evidence="20">The sequence shown here is derived from an EMBL/GenBank/DDBJ whole genome shotgun (WGS) entry which is preliminary data.</text>
</comment>
<evidence type="ECO:0000256" key="1">
    <source>
        <dbReference type="ARBA" id="ARBA00001933"/>
    </source>
</evidence>
<dbReference type="UniPathway" id="UPA00047">
    <property type="reaction ID" value="UER00058"/>
</dbReference>
<dbReference type="Gene3D" id="3.20.10.10">
    <property type="entry name" value="D-amino Acid Aminotransferase, subunit A, domain 2"/>
    <property type="match status" value="1"/>
</dbReference>
<evidence type="ECO:0000256" key="3">
    <source>
        <dbReference type="ARBA" id="ARBA00004824"/>
    </source>
</evidence>
<evidence type="ECO:0000256" key="11">
    <source>
        <dbReference type="ARBA" id="ARBA00022679"/>
    </source>
</evidence>
<comment type="cofactor">
    <cofactor evidence="1 18">
        <name>pyridoxal 5'-phosphate</name>
        <dbReference type="ChEBI" id="CHEBI:597326"/>
    </cofactor>
</comment>
<dbReference type="GO" id="GO:0052655">
    <property type="term" value="F:L-valine-2-oxoglutarate transaminase activity"/>
    <property type="evidence" value="ECO:0007669"/>
    <property type="project" value="RHEA"/>
</dbReference>
<dbReference type="UniPathway" id="UPA00049">
    <property type="reaction ID" value="UER00062"/>
</dbReference>
<dbReference type="GO" id="GO:0009099">
    <property type="term" value="P:L-valine biosynthetic process"/>
    <property type="evidence" value="ECO:0007669"/>
    <property type="project" value="UniProtKB-UniPathway"/>
</dbReference>